<dbReference type="KEGG" id="copr:Cop2CBH44_31200"/>
<keyword evidence="1" id="KW-0732">Signal</keyword>
<evidence type="ECO:0008006" key="4">
    <source>
        <dbReference type="Google" id="ProtNLM"/>
    </source>
</evidence>
<feature type="chain" id="PRO_5028965506" description="Calx-beta domain-containing protein" evidence="1">
    <location>
        <begin position="21"/>
        <end position="320"/>
    </location>
</feature>
<dbReference type="EMBL" id="AP023322">
    <property type="protein sequence ID" value="BCI64767.1"/>
    <property type="molecule type" value="Genomic_DNA"/>
</dbReference>
<organism evidence="2 3">
    <name type="scientific">Coprobacter secundus subsp. similis</name>
    <dbReference type="NCBI Taxonomy" id="2751153"/>
    <lineage>
        <taxon>Bacteria</taxon>
        <taxon>Pseudomonadati</taxon>
        <taxon>Bacteroidota</taxon>
        <taxon>Bacteroidia</taxon>
        <taxon>Bacteroidales</taxon>
        <taxon>Barnesiellaceae</taxon>
        <taxon>Coprobacter</taxon>
    </lineage>
</organism>
<sequence length="320" mass="36074">MKKYVYALAAFLTLGFAACSSDDDEDNSIDTDVDVTEDVIYSFTNRNATMFQTASAEISLYKRADLAQYSAPKDLVFPVEVDVEKSTAVEGTHFSFAGEKSITVPSGKSQGSLKLNFIKKEEGKDEIVLTVKKPSDKFFLGDNASLTIKIVGEAIEVLKGTWGSCTWESSNKDYWGLSYDLSKFPSVSSEDQLTISDGGLEVNMKSDLKNYFVGNSEMKYIQEQIFRFPEDYLLKRTGFVFVLNNINANFSAQSSTIKDSRVAFAVIKDDNNEEVLEVIVYSYEPTDFLVEEYNGMKDFATEDEPAMIYYPLRYHFKRVQ</sequence>
<feature type="signal peptide" evidence="1">
    <location>
        <begin position="1"/>
        <end position="20"/>
    </location>
</feature>
<protein>
    <recommendedName>
        <fullName evidence="4">Calx-beta domain-containing protein</fullName>
    </recommendedName>
</protein>
<proteinExistence type="predicted"/>
<gene>
    <name evidence="2" type="ORF">Cop2CBH44_31200</name>
</gene>
<dbReference type="AlphaFoldDB" id="A0A7G1I5S1"/>
<evidence type="ECO:0000313" key="2">
    <source>
        <dbReference type="EMBL" id="BCI64767.1"/>
    </source>
</evidence>
<dbReference type="Proteomes" id="UP000594042">
    <property type="component" value="Chromosome"/>
</dbReference>
<name>A0A7G1I5S1_9BACT</name>
<keyword evidence="3" id="KW-1185">Reference proteome</keyword>
<dbReference type="PROSITE" id="PS51257">
    <property type="entry name" value="PROKAR_LIPOPROTEIN"/>
    <property type="match status" value="1"/>
</dbReference>
<dbReference type="RefSeq" id="WP_055099296.1">
    <property type="nucleotide sequence ID" value="NZ_AP023322.1"/>
</dbReference>
<reference evidence="3" key="1">
    <citation type="submission" date="2020-07" db="EMBL/GenBank/DDBJ databases">
        <title>Complete genome sequencing of Coprobacter sp. strain 2CBH44.</title>
        <authorList>
            <person name="Sakamoto M."/>
            <person name="Murakami T."/>
            <person name="Mori H."/>
        </authorList>
    </citation>
    <scope>NUCLEOTIDE SEQUENCE [LARGE SCALE GENOMIC DNA]</scope>
    <source>
        <strain evidence="3">2CBH44</strain>
    </source>
</reference>
<evidence type="ECO:0000313" key="3">
    <source>
        <dbReference type="Proteomes" id="UP000594042"/>
    </source>
</evidence>
<evidence type="ECO:0000256" key="1">
    <source>
        <dbReference type="SAM" id="SignalP"/>
    </source>
</evidence>
<accession>A0A7G1I5S1</accession>